<evidence type="ECO:0000256" key="1">
    <source>
        <dbReference type="SAM" id="Phobius"/>
    </source>
</evidence>
<proteinExistence type="predicted"/>
<protein>
    <submittedName>
        <fullName evidence="2">Uncharacterized protein</fullName>
    </submittedName>
</protein>
<organism evidence="2 3">
    <name type="scientific">Nostoc punctiforme NIES-2108</name>
    <dbReference type="NCBI Taxonomy" id="1356359"/>
    <lineage>
        <taxon>Bacteria</taxon>
        <taxon>Bacillati</taxon>
        <taxon>Cyanobacteriota</taxon>
        <taxon>Cyanophyceae</taxon>
        <taxon>Nostocales</taxon>
        <taxon>Nostocaceae</taxon>
        <taxon>Nostoc</taxon>
    </lineage>
</organism>
<keyword evidence="1" id="KW-0812">Transmembrane</keyword>
<evidence type="ECO:0000313" key="3">
    <source>
        <dbReference type="Proteomes" id="UP000252085"/>
    </source>
</evidence>
<comment type="caution">
    <text evidence="2">The sequence shown here is derived from an EMBL/GenBank/DDBJ whole genome shotgun (WGS) entry which is preliminary data.</text>
</comment>
<sequence>MATVSCPHCHQLVDSQAISCPYCRTTLKAYGHPGIPLHRAAGDGYLCDTCTYHADDTCNFPKRPYAKDCTLYQNIEETKLELKQQHYTNSFAITVKNWVKRNQALLLLLGLLLVCLLFVIIKVLIWV</sequence>
<feature type="transmembrane region" description="Helical" evidence="1">
    <location>
        <begin position="104"/>
        <end position="125"/>
    </location>
</feature>
<dbReference type="Proteomes" id="UP000252085">
    <property type="component" value="Unassembled WGS sequence"/>
</dbReference>
<gene>
    <name evidence="2" type="ORF">A6769_24025</name>
</gene>
<dbReference type="EMBL" id="LXQE01000158">
    <property type="protein sequence ID" value="RCJ33804.1"/>
    <property type="molecule type" value="Genomic_DNA"/>
</dbReference>
<dbReference type="AlphaFoldDB" id="A0A367RE19"/>
<reference evidence="2 3" key="1">
    <citation type="submission" date="2016-04" db="EMBL/GenBank/DDBJ databases">
        <authorList>
            <person name="Evans L.H."/>
            <person name="Alamgir A."/>
            <person name="Owens N."/>
            <person name="Weber N.D."/>
            <person name="Virtaneva K."/>
            <person name="Barbian K."/>
            <person name="Babar A."/>
            <person name="Rosenke K."/>
        </authorList>
    </citation>
    <scope>NUCLEOTIDE SEQUENCE [LARGE SCALE GENOMIC DNA]</scope>
    <source>
        <strain evidence="2">NIES-2108</strain>
    </source>
</reference>
<name>A0A367RE19_NOSPU</name>
<keyword evidence="1" id="KW-0472">Membrane</keyword>
<accession>A0A367RE19</accession>
<evidence type="ECO:0000313" key="2">
    <source>
        <dbReference type="EMBL" id="RCJ33804.1"/>
    </source>
</evidence>
<keyword evidence="1" id="KW-1133">Transmembrane helix</keyword>